<gene>
    <name evidence="1" type="ORF">BO78DRAFT_431058</name>
</gene>
<dbReference type="AlphaFoldDB" id="A0A319E3T8"/>
<dbReference type="EMBL" id="KZ826365">
    <property type="protein sequence ID" value="PYI04727.1"/>
    <property type="molecule type" value="Genomic_DNA"/>
</dbReference>
<organism evidence="1 2">
    <name type="scientific">Aspergillus sclerotiicarbonarius (strain CBS 121057 / IBT 28362)</name>
    <dbReference type="NCBI Taxonomy" id="1448318"/>
    <lineage>
        <taxon>Eukaryota</taxon>
        <taxon>Fungi</taxon>
        <taxon>Dikarya</taxon>
        <taxon>Ascomycota</taxon>
        <taxon>Pezizomycotina</taxon>
        <taxon>Eurotiomycetes</taxon>
        <taxon>Eurotiomycetidae</taxon>
        <taxon>Eurotiales</taxon>
        <taxon>Aspergillaceae</taxon>
        <taxon>Aspergillus</taxon>
        <taxon>Aspergillus subgen. Circumdati</taxon>
    </lineage>
</organism>
<accession>A0A319E3T8</accession>
<sequence>MGYTHYFHIRDEKSPEWRAAWPQLIHDAQRIIDNAYVPLTGPTDDDNEATPPIVDKKKGIYLNGVGEDAHEPLVIQGRKYGSFGLTNTARKPYDAVVCCILLRAFMSAPGQFTVRSDGDWDDWSLARMQYEYLWPDEPLRCPWEEQEDVGVTLKPKGFCGWGSFCGACTMS</sequence>
<dbReference type="Proteomes" id="UP000248423">
    <property type="component" value="Unassembled WGS sequence"/>
</dbReference>
<reference evidence="1 2" key="1">
    <citation type="submission" date="2018-02" db="EMBL/GenBank/DDBJ databases">
        <title>The genomes of Aspergillus section Nigri reveals drivers in fungal speciation.</title>
        <authorList>
            <consortium name="DOE Joint Genome Institute"/>
            <person name="Vesth T.C."/>
            <person name="Nybo J."/>
            <person name="Theobald S."/>
            <person name="Brandl J."/>
            <person name="Frisvad J.C."/>
            <person name="Nielsen K.F."/>
            <person name="Lyhne E.K."/>
            <person name="Kogle M.E."/>
            <person name="Kuo A."/>
            <person name="Riley R."/>
            <person name="Clum A."/>
            <person name="Nolan M."/>
            <person name="Lipzen A."/>
            <person name="Salamov A."/>
            <person name="Henrissat B."/>
            <person name="Wiebenga A."/>
            <person name="De vries R.P."/>
            <person name="Grigoriev I.V."/>
            <person name="Mortensen U.H."/>
            <person name="Andersen M.R."/>
            <person name="Baker S.E."/>
        </authorList>
    </citation>
    <scope>NUCLEOTIDE SEQUENCE [LARGE SCALE GENOMIC DNA]</scope>
    <source>
        <strain evidence="1 2">CBS 121057</strain>
    </source>
</reference>
<keyword evidence="2" id="KW-1185">Reference proteome</keyword>
<proteinExistence type="predicted"/>
<name>A0A319E3T8_ASPSB</name>
<dbReference type="VEuPathDB" id="FungiDB:BO78DRAFT_431058"/>
<dbReference type="STRING" id="1448318.A0A319E3T8"/>
<dbReference type="OrthoDB" id="2958217at2759"/>
<evidence type="ECO:0000313" key="1">
    <source>
        <dbReference type="EMBL" id="PYI04727.1"/>
    </source>
</evidence>
<protein>
    <submittedName>
        <fullName evidence="1">Uncharacterized protein</fullName>
    </submittedName>
</protein>
<evidence type="ECO:0000313" key="2">
    <source>
        <dbReference type="Proteomes" id="UP000248423"/>
    </source>
</evidence>